<accession>A0A0F8YUG6</accession>
<dbReference type="EMBL" id="LAZR01051473">
    <property type="protein sequence ID" value="KKK85082.1"/>
    <property type="molecule type" value="Genomic_DNA"/>
</dbReference>
<protein>
    <submittedName>
        <fullName evidence="1">Uncharacterized protein</fullName>
    </submittedName>
</protein>
<dbReference type="AlphaFoldDB" id="A0A0F8YUG6"/>
<evidence type="ECO:0000313" key="1">
    <source>
        <dbReference type="EMBL" id="KKK85082.1"/>
    </source>
</evidence>
<sequence length="173" mass="18692">MRTLIIGLLLSFLVGGGTGVSAVITQRIIHAGDTPLASTCVVTQAGPMELTISKCAFTTTGQAKIVDESKVPSLKNEIAAGRVERMPDGKHVRGWLRDRQGNIIEKSKTHVRNAATTVTVPGPGWWVIYLLDGPGVNLDVVLQLWEDPRPANFVEYIVMPFVVPVGTANLKHN</sequence>
<gene>
    <name evidence="1" type="ORF">LCGC14_2776870</name>
</gene>
<organism evidence="1">
    <name type="scientific">marine sediment metagenome</name>
    <dbReference type="NCBI Taxonomy" id="412755"/>
    <lineage>
        <taxon>unclassified sequences</taxon>
        <taxon>metagenomes</taxon>
        <taxon>ecological metagenomes</taxon>
    </lineage>
</organism>
<reference evidence="1" key="1">
    <citation type="journal article" date="2015" name="Nature">
        <title>Complex archaea that bridge the gap between prokaryotes and eukaryotes.</title>
        <authorList>
            <person name="Spang A."/>
            <person name="Saw J.H."/>
            <person name="Jorgensen S.L."/>
            <person name="Zaremba-Niedzwiedzka K."/>
            <person name="Martijn J."/>
            <person name="Lind A.E."/>
            <person name="van Eijk R."/>
            <person name="Schleper C."/>
            <person name="Guy L."/>
            <person name="Ettema T.J."/>
        </authorList>
    </citation>
    <scope>NUCLEOTIDE SEQUENCE</scope>
</reference>
<name>A0A0F8YUG6_9ZZZZ</name>
<comment type="caution">
    <text evidence="1">The sequence shown here is derived from an EMBL/GenBank/DDBJ whole genome shotgun (WGS) entry which is preliminary data.</text>
</comment>
<proteinExistence type="predicted"/>